<dbReference type="SMART" id="SM00060">
    <property type="entry name" value="FN3"/>
    <property type="match status" value="4"/>
</dbReference>
<dbReference type="EMBL" id="JAVDVI010000002">
    <property type="protein sequence ID" value="MDR6966764.1"/>
    <property type="molecule type" value="Genomic_DNA"/>
</dbReference>
<dbReference type="InterPro" id="IPR003961">
    <property type="entry name" value="FN3_dom"/>
</dbReference>
<name>A0ABU1TLA7_9FLAO</name>
<dbReference type="PROSITE" id="PS50194">
    <property type="entry name" value="FILAMIN_REPEAT"/>
    <property type="match status" value="1"/>
</dbReference>
<evidence type="ECO:0000313" key="3">
    <source>
        <dbReference type="Proteomes" id="UP001255185"/>
    </source>
</evidence>
<dbReference type="PROSITE" id="PS50853">
    <property type="entry name" value="FN3"/>
    <property type="match status" value="1"/>
</dbReference>
<dbReference type="CDD" id="cd00063">
    <property type="entry name" value="FN3"/>
    <property type="match status" value="1"/>
</dbReference>
<comment type="caution">
    <text evidence="2">The sequence shown here is derived from an EMBL/GenBank/DDBJ whole genome shotgun (WGS) entry which is preliminary data.</text>
</comment>
<reference evidence="2 3" key="1">
    <citation type="submission" date="2023-07" db="EMBL/GenBank/DDBJ databases">
        <title>Sorghum-associated microbial communities from plants grown in Nebraska, USA.</title>
        <authorList>
            <person name="Schachtman D."/>
        </authorList>
    </citation>
    <scope>NUCLEOTIDE SEQUENCE [LARGE SCALE GENOMIC DNA]</scope>
    <source>
        <strain evidence="2 3">3773</strain>
    </source>
</reference>
<evidence type="ECO:0000259" key="1">
    <source>
        <dbReference type="PROSITE" id="PS50853"/>
    </source>
</evidence>
<gene>
    <name evidence="2" type="ORF">J2X31_000762</name>
</gene>
<dbReference type="InterPro" id="IPR017868">
    <property type="entry name" value="Filamin/ABP280_repeat-like"/>
</dbReference>
<sequence>MKRGLGLGLVANCNETLNTLKSTGNRLLMVIILMISGGMFGQVNTGPLPFTKTDDFNSYNPSSAANVTSTLPTGWAYSFTGATAYRGRTNSVGTNNGVYAFGTNPDYSLGAFRTGSNVHTYTVSFTNNSGSTITSISVAWNYEQWTFANASGWNVTGTGQLASNTTLNAADFVGSATGSAGASTPISLNLTGLNITNGQSFGITFSTTDASGADNGISIDDFSITATGAPACSAPTTEATNIGFSSVLTTSATIGWDNGDGTNRAVFVKADNTDTPVPLNNTTYTANTTFGSGTQIGTSGWFCVYNGTGTSVSVAGLSPTTTYRAMVVEYNCAAGSEKYLATATATENIDNFTTATPSAPTVNISASALTDFGSICTGSNSGSQTYNVSGINLTNDIIITAPSQFQLQQGVGAWGNSVTLSPTSGTVSSTPINVRFTPSSVGATGTLDITNASTGATTKTVSVSGTGTAGTTAVTTVTANTITTTTAASGGTDVSTTCGTITAKGVVWGTSANPTVPSANSTTDGTGTANYTSSITGLTENTVYNYRAYATNSNTITGYGTNATFTTVSKPATSPTAGTETATGFTASWTAPTGQGSATLTYTVRIYSDSGFTSQVGSDITGISTTSHVISTLSPSTTYYYQVVAVNAGGSSASANFSAGVTTLAGPCFEGAAVNTSIFTRGGSTTLTVSSTALRLASGSNPGNISTGVLAAVSGNVTFRAEVRAWTSGDSFTVNLGGVTGTGTVTGTVANNDTSTAFEWMEITLNSVPSNPTLTISCLGGQRITFRNIQLFCAPLCSTPANPNGSIAATQNCGNTSLAYTHGSGQPVAGVTYYWQTTAEGEDTTYPTSGDFVATLDGTYHVRAKSTTGDCWSAGTVSQVTTVIAAHAITTQPTNQTVDAGTTATFTVAASNATGYQWQVDTGSGWNNVSTGTGGTTASYTTPATALGMTGYQYKVIVTGTSPCTAIESAVRTLTVSPVITWANLQWPPTHSMEEGSTFDVYGRVFADGITNSPGQGAGLTAEIGYRITTNSDPSLGGWTWVAATYFGDDGANNDEYRGTLGTGMTPGTYYYATRYRIGAGSYVYGDLNGVWSSTANNGVLTITSNLVDFGNYQFPPTGNIVLGDVHNIYGQVYEAGVTEPALSQGAGIIAEAGYSATNSNPNTWTNWFPTTYNNVASGNNDEYTTNMGAHFPSAGTYYLAFRYRKTGSTEYVYGGTNGVWNNDNATVTVVAPKEINVKQDATDIASNGTYAFGNQVVTTTSSVITFTIENTGGQVLNLSGIPRVDITGSNASEFTINQASLPATVAANSSETFTVTFTPTSLGAKTAQLSIANDDSNENPYLINLTGTGTASAASNIIANAGFTSSPINYLNYINSDITIANSFELGQFIIQDGGGSPDADNLGTTLTTLSLLVGNVAYLERIAIYDGTTEIAELPATFSTVFTGLSLTATDGGTKIFSIRASFKTVVTDNQRIIVTVSGATAATSGSTFGTISASTSSAGLTDNVIQVTADRLAFVQQPSNTSINVAMSPAVTVSANDVNGNRDLDFTGSVEITSTGTLTGSPVSASSSSGLATFSTLTHTVAQTGRQLNASTTDFGISDSVNSSIFDIVEVENGTYATLTNGTWPAGTATWERFTSGSWGASTAPAANTTNLLIIRHTITSRDVFAASGGVGTKMKVEANGVFNGGHSCTFSDLTIKNEGTFSVNSPSVTIKSTAPLGLLTVENGGKLILNSATLDNTDGLWDGTENFMSGSTVELQNWDWDNSGSAAYCLIGSTTQITPNAGGYYFGRLFINATPSENFRILRNSVDPGVGNFIKLTQNDLEITNNAASAAVQLGIATSHNVEIGGNVIVNTGLFRFASVSGSTLQHTIDGNLTINSPGVLQFNPTSGGGAHVSLKGNLDVKSGAQLNGTQTGSKLIFAGDATLPQTISVAGTIGTQVDFEVANNAEAQLINQNLNLSNTTNDFTVLSGGTLNFNFNTSNVALNITGTGTFTSQAGSTLKITSDAGINSTGSAGNVQVTAANRTFTALGNFHYIGKNTQATGTGLPTNVNDLLVHNEGATNNLTISNAIVNVNGLLTMEQGNIVSTASNLLSIGANTGAGKGTLARNAGVVKGTTNGNGVLRRYFNGTNGNETTGLFPLGTLLNQERFITLEYSSAAATGGYIDAIFTETDMGDAGVTSLSSVPAVTGCPAFTVLNTDENLFWTLTPQGGTLTDGTYKVSLRKESTTGVCKQTVLKRETTNWLNPGQHLPGDDLTLEGDIVARRQGMTGALKDFGLGNGYCSTTPIVYNGSWPSPPTKYDSVLIEDNLTLTPGNDLQVCECVVAEDATVTIEKDATFEIINELTVEPGSDLVIEDGGSLVQVTDVLNATANNNTGNIQMERITKPMYRYDFTYWSSPVFANNDPSDDAASVLAGTEFNLKKLSPMTMFDKYYKWNHAATTPAWEIIPVGVESMVPGRGYIVRAPQTSTYGTDPNNPSSFNIYTANFIGVPNNGIVRHDVSGPEVWNLLGNPYPSAISADLFFDANVGSANGSTNTLEGSIYLWTHNSYITETGTTGIYTYNNGDYACYNGTGGTDTKEAETDATPDDPEDNKPRGYIAAGQSFFIKGTASGEAIFNNGMRVAGDNNQFFRPGTTEPLNNWETTGKHRVWLNMKGQTKGFNQLLVGYIQNATNDWDTRYDGESFGGNQVTFYSLLDNKKLTIQGRALPFNNQDEVPLGYKSTLNGTLTISIDHFDGLFEGQGIYLEDKLLNIVHDLKASAYNFTTTTGTFNQRFVLRYLPSEQLSNPSHENIANGLIVYQEDNKITIKSQLESLEQVTVYDLLGRTIFDKATIGKNEFSIENVVMNEQPLIIKVKLANGQIVNKKIVY</sequence>
<dbReference type="Proteomes" id="UP001255185">
    <property type="component" value="Unassembled WGS sequence"/>
</dbReference>
<keyword evidence="3" id="KW-1185">Reference proteome</keyword>
<protein>
    <recommendedName>
        <fullName evidence="1">Fibronectin type-III domain-containing protein</fullName>
    </recommendedName>
</protein>
<evidence type="ECO:0000313" key="2">
    <source>
        <dbReference type="EMBL" id="MDR6966764.1"/>
    </source>
</evidence>
<accession>A0ABU1TLA7</accession>
<dbReference type="RefSeq" id="WP_310024530.1">
    <property type="nucleotide sequence ID" value="NZ_JAVDVI010000002.1"/>
</dbReference>
<dbReference type="InterPro" id="IPR013783">
    <property type="entry name" value="Ig-like_fold"/>
</dbReference>
<proteinExistence type="predicted"/>
<dbReference type="Pfam" id="PF00041">
    <property type="entry name" value="fn3"/>
    <property type="match status" value="1"/>
</dbReference>
<dbReference type="SUPFAM" id="SSF49265">
    <property type="entry name" value="Fibronectin type III"/>
    <property type="match status" value="1"/>
</dbReference>
<feature type="domain" description="Fibronectin type-III" evidence="1">
    <location>
        <begin position="571"/>
        <end position="666"/>
    </location>
</feature>
<dbReference type="InterPro" id="IPR036116">
    <property type="entry name" value="FN3_sf"/>
</dbReference>
<dbReference type="Gene3D" id="2.60.40.10">
    <property type="entry name" value="Immunoglobulins"/>
    <property type="match status" value="3"/>
</dbReference>
<organism evidence="2 3">
    <name type="scientific">Flavobacterium arsenatis</name>
    <dbReference type="NCBI Taxonomy" id="1484332"/>
    <lineage>
        <taxon>Bacteria</taxon>
        <taxon>Pseudomonadati</taxon>
        <taxon>Bacteroidota</taxon>
        <taxon>Flavobacteriia</taxon>
        <taxon>Flavobacteriales</taxon>
        <taxon>Flavobacteriaceae</taxon>
        <taxon>Flavobacterium</taxon>
    </lineage>
</organism>
<dbReference type="NCBIfam" id="NF012200">
    <property type="entry name" value="choice_anch_D"/>
    <property type="match status" value="1"/>
</dbReference>
<dbReference type="NCBIfam" id="NF033708">
    <property type="entry name" value="T9SS_Cterm_ChiA"/>
    <property type="match status" value="1"/>
</dbReference>